<sequence>MYKAINCGKCPLNGTCHKSKGDRVIQVNVNLERQKQQADQLLKSEEGIQKRKRRCFDVEPVFGNIKHNHNFRRFMLRG</sequence>
<evidence type="ECO:0000313" key="3">
    <source>
        <dbReference type="Proteomes" id="UP000198748"/>
    </source>
</evidence>
<dbReference type="AlphaFoldDB" id="A0A1G7DW74"/>
<accession>A0A1G7DW74</accession>
<dbReference type="PANTHER" id="PTHR33408">
    <property type="entry name" value="TRANSPOSASE"/>
    <property type="match status" value="1"/>
</dbReference>
<evidence type="ECO:0000313" key="2">
    <source>
        <dbReference type="EMBL" id="SDE55426.1"/>
    </source>
</evidence>
<keyword evidence="3" id="KW-1185">Reference proteome</keyword>
<feature type="domain" description="Transposase DDE" evidence="1">
    <location>
        <begin position="2"/>
        <end position="78"/>
    </location>
</feature>
<protein>
    <submittedName>
        <fullName evidence="2">Transposase DDE domain-containing protein</fullName>
    </submittedName>
</protein>
<name>A0A1G7DW74_9BACT</name>
<reference evidence="3" key="1">
    <citation type="submission" date="2016-10" db="EMBL/GenBank/DDBJ databases">
        <authorList>
            <person name="Varghese N."/>
            <person name="Submissions S."/>
        </authorList>
    </citation>
    <scope>NUCLEOTIDE SEQUENCE [LARGE SCALE GENOMIC DNA]</scope>
    <source>
        <strain evidence="3">DSM 25329</strain>
    </source>
</reference>
<dbReference type="PANTHER" id="PTHR33408:SF2">
    <property type="entry name" value="TRANSPOSASE DDE DOMAIN-CONTAINING PROTEIN"/>
    <property type="match status" value="1"/>
</dbReference>
<gene>
    <name evidence="2" type="ORF">SAMN04487996_105360</name>
</gene>
<feature type="non-terminal residue" evidence="2">
    <location>
        <position position="78"/>
    </location>
</feature>
<dbReference type="EMBL" id="FNAN01000005">
    <property type="protein sequence ID" value="SDE55426.1"/>
    <property type="molecule type" value="Genomic_DNA"/>
</dbReference>
<dbReference type="Proteomes" id="UP000198748">
    <property type="component" value="Unassembled WGS sequence"/>
</dbReference>
<dbReference type="Pfam" id="PF13751">
    <property type="entry name" value="DDE_Tnp_1_6"/>
    <property type="match status" value="1"/>
</dbReference>
<organism evidence="2 3">
    <name type="scientific">Dyadobacter soli</name>
    <dbReference type="NCBI Taxonomy" id="659014"/>
    <lineage>
        <taxon>Bacteria</taxon>
        <taxon>Pseudomonadati</taxon>
        <taxon>Bacteroidota</taxon>
        <taxon>Cytophagia</taxon>
        <taxon>Cytophagales</taxon>
        <taxon>Spirosomataceae</taxon>
        <taxon>Dyadobacter</taxon>
    </lineage>
</organism>
<evidence type="ECO:0000259" key="1">
    <source>
        <dbReference type="Pfam" id="PF13751"/>
    </source>
</evidence>
<dbReference type="STRING" id="659014.SAMN04487996_105360"/>
<dbReference type="RefSeq" id="WP_229212653.1">
    <property type="nucleotide sequence ID" value="NZ_FNAN01000005.1"/>
</dbReference>
<proteinExistence type="predicted"/>
<dbReference type="InterPro" id="IPR025668">
    <property type="entry name" value="Tnp_DDE_dom"/>
</dbReference>